<gene>
    <name evidence="1" type="ORF">ACFR9U_07615</name>
</gene>
<dbReference type="RefSeq" id="WP_247375893.1">
    <property type="nucleotide sequence ID" value="NZ_JALLGV010000001.1"/>
</dbReference>
<dbReference type="AlphaFoldDB" id="A0ABD6CAV6"/>
<dbReference type="Gene3D" id="3.40.1260.10">
    <property type="entry name" value="DsrEFH-like"/>
    <property type="match status" value="1"/>
</dbReference>
<comment type="caution">
    <text evidence="1">The sequence shown here is derived from an EMBL/GenBank/DDBJ whole genome shotgun (WGS) entry which is preliminary data.</text>
</comment>
<dbReference type="PANTHER" id="PTHR37691">
    <property type="entry name" value="BLR3518 PROTEIN"/>
    <property type="match status" value="1"/>
</dbReference>
<reference evidence="1 2" key="1">
    <citation type="journal article" date="2019" name="Int. J. Syst. Evol. Microbiol.">
        <title>The Global Catalogue of Microorganisms (GCM) 10K type strain sequencing project: providing services to taxonomists for standard genome sequencing and annotation.</title>
        <authorList>
            <consortium name="The Broad Institute Genomics Platform"/>
            <consortium name="The Broad Institute Genome Sequencing Center for Infectious Disease"/>
            <person name="Wu L."/>
            <person name="Ma J."/>
        </authorList>
    </citation>
    <scope>NUCLEOTIDE SEQUENCE [LARGE SCALE GENOMIC DNA]</scope>
    <source>
        <strain evidence="1 2">CGMCC 1.12125</strain>
    </source>
</reference>
<evidence type="ECO:0000313" key="1">
    <source>
        <dbReference type="EMBL" id="MFD1586846.1"/>
    </source>
</evidence>
<proteinExistence type="predicted"/>
<name>A0ABD6CAV6_9EURY</name>
<accession>A0ABD6CAV6</accession>
<dbReference type="SUPFAM" id="SSF75169">
    <property type="entry name" value="DsrEFH-like"/>
    <property type="match status" value="1"/>
</dbReference>
<dbReference type="Proteomes" id="UP001597119">
    <property type="component" value="Unassembled WGS sequence"/>
</dbReference>
<dbReference type="Pfam" id="PF02635">
    <property type="entry name" value="DsrE"/>
    <property type="match status" value="1"/>
</dbReference>
<organism evidence="1 2">
    <name type="scientific">Halorientalis brevis</name>
    <dbReference type="NCBI Taxonomy" id="1126241"/>
    <lineage>
        <taxon>Archaea</taxon>
        <taxon>Methanobacteriati</taxon>
        <taxon>Methanobacteriota</taxon>
        <taxon>Stenosarchaea group</taxon>
        <taxon>Halobacteria</taxon>
        <taxon>Halobacteriales</taxon>
        <taxon>Haloarculaceae</taxon>
        <taxon>Halorientalis</taxon>
    </lineage>
</organism>
<dbReference type="PANTHER" id="PTHR37691:SF1">
    <property type="entry name" value="BLR3518 PROTEIN"/>
    <property type="match status" value="1"/>
</dbReference>
<keyword evidence="2" id="KW-1185">Reference proteome</keyword>
<dbReference type="InterPro" id="IPR003787">
    <property type="entry name" value="Sulphur_relay_DsrE/F-like"/>
</dbReference>
<dbReference type="InterPro" id="IPR027396">
    <property type="entry name" value="DsrEFH-like"/>
</dbReference>
<sequence length="111" mass="11773">MDVVVHLISGIGGEQDTSFAIVENLLDADADIDELVVVAQSQGIEAVTAGGETEHKVRSLLDAGVSFVACRNTLDTMDLDESDLVDGVDVVPEGAVEVIRLQTEGYAYLRP</sequence>
<dbReference type="EMBL" id="JBHUDJ010000003">
    <property type="protein sequence ID" value="MFD1586846.1"/>
    <property type="molecule type" value="Genomic_DNA"/>
</dbReference>
<evidence type="ECO:0000313" key="2">
    <source>
        <dbReference type="Proteomes" id="UP001597119"/>
    </source>
</evidence>
<protein>
    <submittedName>
        <fullName evidence="1">DsrE family protein</fullName>
    </submittedName>
</protein>